<name>A0A1H3G8A4_9FIRM</name>
<dbReference type="OrthoDB" id="5096243at2"/>
<keyword evidence="3" id="KW-1185">Reference proteome</keyword>
<dbReference type="Proteomes" id="UP000183918">
    <property type="component" value="Unassembled WGS sequence"/>
</dbReference>
<evidence type="ECO:0000313" key="3">
    <source>
        <dbReference type="Proteomes" id="UP000183918"/>
    </source>
</evidence>
<keyword evidence="1" id="KW-0812">Transmembrane</keyword>
<protein>
    <recommendedName>
        <fullName evidence="4">ABC transporter permease</fullName>
    </recommendedName>
</protein>
<feature type="transmembrane region" description="Helical" evidence="1">
    <location>
        <begin position="338"/>
        <end position="361"/>
    </location>
</feature>
<dbReference type="eggNOG" id="COG4652">
    <property type="taxonomic scope" value="Bacteria"/>
</dbReference>
<accession>A0A1H3G8A4</accession>
<sequence length="734" mass="84263">MKKKNTSTYVLISLLIMQGAICTLLVLNCLSNMYNDKWKNYGENEQKTHKLYIKDISNDKQEQIRSLLLEEVDREHAFIFKKVSLNQGESIRGMKMGVYGDVNSMPEFDFLDRDIVNKKSVEKLLKSEKDETTLGVLNGSANSIGNIPLFNFGDNFVIEKLKQTTKETVNGQYYISGLDTAKFDSLVNDLAKATKQNRDNFLISNRQESVTAALKDMFIIGFVIGSVILNVVANMILYLLRMKDEGKYILMGWSRKSFFAMCYQEIINAAFILIPIVAIALFVFSGWNNSSISFISYCILAGLINVILMFIELIPVALTCFSVKPINAIHGRVPKKMLYMSMSVVYLIVVGMLQGSCWYVDGLKKSIDENSKLLSRWEKVSDYNVLYDLLPGDDQESFANNSNKLSMDVLDWYKSMEDKKGVYIINTSEYSSSIIQRWKDYKSYKNIPDKPFWYFYYSPNYAKKEIPDLDSKLLDEARNGVRVYLLPDTLSKKEKIKVEKWIKEDTESNISDDDIQTSFERNKEYKFVYYKPKKKFFTWGTKSKEKIETDSPYILLTTSENINSVECDNLRAETLENTMIKFENTKLADKYSDIKYLKKYHLNDNKIKFIAVREYINGIQKSLRTSICWFGVVIGILSVIVTGNLLAIAVLYKKTNIKKNSIKKFLGYSNLQMHGKISTVVIVAVIIEILIAKLLQCRIGMLMTTLLGIVQLVVLKVYLSKNAVESIITEFKEN</sequence>
<evidence type="ECO:0000256" key="1">
    <source>
        <dbReference type="SAM" id="Phobius"/>
    </source>
</evidence>
<evidence type="ECO:0008006" key="4">
    <source>
        <dbReference type="Google" id="ProtNLM"/>
    </source>
</evidence>
<dbReference type="AlphaFoldDB" id="A0A1H3G8A4"/>
<feature type="transmembrane region" description="Helical" evidence="1">
    <location>
        <begin position="217"/>
        <end position="240"/>
    </location>
</feature>
<keyword evidence="1" id="KW-0472">Membrane</keyword>
<dbReference type="STRING" id="1122142.SAMN02910414_00481"/>
<gene>
    <name evidence="2" type="ORF">SAMN02910414_00481</name>
</gene>
<feature type="transmembrane region" description="Helical" evidence="1">
    <location>
        <begin position="673"/>
        <end position="692"/>
    </location>
</feature>
<feature type="transmembrane region" description="Helical" evidence="1">
    <location>
        <begin position="7"/>
        <end position="27"/>
    </location>
</feature>
<keyword evidence="1" id="KW-1133">Transmembrane helix</keyword>
<feature type="transmembrane region" description="Helical" evidence="1">
    <location>
        <begin position="294"/>
        <end position="318"/>
    </location>
</feature>
<feature type="transmembrane region" description="Helical" evidence="1">
    <location>
        <begin position="629"/>
        <end position="652"/>
    </location>
</feature>
<organism evidence="2 3">
    <name type="scientific">Lachnobacterium bovis DSM 14045</name>
    <dbReference type="NCBI Taxonomy" id="1122142"/>
    <lineage>
        <taxon>Bacteria</taxon>
        <taxon>Bacillati</taxon>
        <taxon>Bacillota</taxon>
        <taxon>Clostridia</taxon>
        <taxon>Lachnospirales</taxon>
        <taxon>Lachnospiraceae</taxon>
        <taxon>Lachnobacterium</taxon>
    </lineage>
</organism>
<proteinExistence type="predicted"/>
<reference evidence="2 3" key="1">
    <citation type="submission" date="2016-10" db="EMBL/GenBank/DDBJ databases">
        <authorList>
            <person name="de Groot N.N."/>
        </authorList>
    </citation>
    <scope>NUCLEOTIDE SEQUENCE [LARGE SCALE GENOMIC DNA]</scope>
    <source>
        <strain evidence="2 3">DSM 14045</strain>
    </source>
</reference>
<evidence type="ECO:0000313" key="2">
    <source>
        <dbReference type="EMBL" id="SDX99506.1"/>
    </source>
</evidence>
<dbReference type="EMBL" id="FNPG01000006">
    <property type="protein sequence ID" value="SDX99506.1"/>
    <property type="molecule type" value="Genomic_DNA"/>
</dbReference>
<feature type="transmembrane region" description="Helical" evidence="1">
    <location>
        <begin position="261"/>
        <end position="282"/>
    </location>
</feature>
<dbReference type="RefSeq" id="WP_074715854.1">
    <property type="nucleotide sequence ID" value="NZ_FNPG01000006.1"/>
</dbReference>